<feature type="coiled-coil region" evidence="1">
    <location>
        <begin position="141"/>
        <end position="217"/>
    </location>
</feature>
<evidence type="ECO:0000256" key="2">
    <source>
        <dbReference type="SAM" id="Phobius"/>
    </source>
</evidence>
<dbReference type="SUPFAM" id="SSF90257">
    <property type="entry name" value="Myosin rod fragments"/>
    <property type="match status" value="1"/>
</dbReference>
<keyword evidence="2" id="KW-0472">Membrane</keyword>
<feature type="coiled-coil region" evidence="1">
    <location>
        <begin position="27"/>
        <end position="117"/>
    </location>
</feature>
<accession>A0A2H0LY29</accession>
<keyword evidence="2" id="KW-0812">Transmembrane</keyword>
<comment type="caution">
    <text evidence="3">The sequence shown here is derived from an EMBL/GenBank/DDBJ whole genome shotgun (WGS) entry which is preliminary data.</text>
</comment>
<evidence type="ECO:0000256" key="1">
    <source>
        <dbReference type="SAM" id="Coils"/>
    </source>
</evidence>
<evidence type="ECO:0000313" key="4">
    <source>
        <dbReference type="Proteomes" id="UP000229641"/>
    </source>
</evidence>
<evidence type="ECO:0000313" key="3">
    <source>
        <dbReference type="EMBL" id="PIQ89308.1"/>
    </source>
</evidence>
<organism evidence="3 4">
    <name type="scientific">Candidatus Ghiorseimicrobium undicola</name>
    <dbReference type="NCBI Taxonomy" id="1974746"/>
    <lineage>
        <taxon>Bacteria</taxon>
        <taxon>Pseudomonadati</taxon>
        <taxon>Candidatus Omnitrophota</taxon>
        <taxon>Candidatus Ghiorseimicrobium</taxon>
    </lineage>
</organism>
<protein>
    <submittedName>
        <fullName evidence="3">Uncharacterized protein</fullName>
    </submittedName>
</protein>
<dbReference type="Proteomes" id="UP000229641">
    <property type="component" value="Unassembled WGS sequence"/>
</dbReference>
<reference evidence="3 4" key="1">
    <citation type="submission" date="2017-09" db="EMBL/GenBank/DDBJ databases">
        <title>Depth-based differentiation of microbial function through sediment-hosted aquifers and enrichment of novel symbionts in the deep terrestrial subsurface.</title>
        <authorList>
            <person name="Probst A.J."/>
            <person name="Ladd B."/>
            <person name="Jarett J.K."/>
            <person name="Geller-Mcgrath D.E."/>
            <person name="Sieber C.M."/>
            <person name="Emerson J.B."/>
            <person name="Anantharaman K."/>
            <person name="Thomas B.C."/>
            <person name="Malmstrom R."/>
            <person name="Stieglmeier M."/>
            <person name="Klingl A."/>
            <person name="Woyke T."/>
            <person name="Ryan C.M."/>
            <person name="Banfield J.F."/>
        </authorList>
    </citation>
    <scope>NUCLEOTIDE SEQUENCE [LARGE SCALE GENOMIC DNA]</scope>
    <source>
        <strain evidence="3">CG11_big_fil_rev_8_21_14_0_20_42_13</strain>
    </source>
</reference>
<keyword evidence="1" id="KW-0175">Coiled coil</keyword>
<feature type="transmembrane region" description="Helical" evidence="2">
    <location>
        <begin position="7"/>
        <end position="27"/>
    </location>
</feature>
<keyword evidence="2" id="KW-1133">Transmembrane helix</keyword>
<gene>
    <name evidence="3" type="ORF">COV72_03710</name>
</gene>
<dbReference type="Gene3D" id="1.20.5.340">
    <property type="match status" value="1"/>
</dbReference>
<dbReference type="EMBL" id="PCWA01000052">
    <property type="protein sequence ID" value="PIQ89308.1"/>
    <property type="molecule type" value="Genomic_DNA"/>
</dbReference>
<dbReference type="AlphaFoldDB" id="A0A2H0LY29"/>
<name>A0A2H0LY29_9BACT</name>
<sequence>MDNKSKIIIIVLGVISVVLGVIAFQSIQSFSAERKKYAREIDRAQGESEDLRGKLQQANSELSSLQNKLETAQREMTSIKTEQENWKSKYEVALGEKEELINKIEELKKIKESVTVEDKKGSAAAYSASDDSYWASVLKDKAGLEIEVAGLKQQMESLNMKMEEAAKKNTDLEFELNELNRIKTDLERQISYSEKLSKSLSEELVREKKDRKVLSEELGKIRQDYNIMQQQLSDTNNSKMMLARQVSDFKEENKILTKKIAEMDQVLQDRMGEIMKIKDSLTTMRSQTTDISTKSSKVVELPPIIVKADSSAAGSPMSGAGVSAQILAVNKENNFVVMDAGESSGVRSGMLFDVYRSNVKIASIKVIQVRSDISAADITYIYPGQQIQVGDLIR</sequence>
<proteinExistence type="predicted"/>